<feature type="non-terminal residue" evidence="1">
    <location>
        <position position="103"/>
    </location>
</feature>
<sequence>QSFSVVKRQFPFHRWEPIYMCTKEEPLYDERLSWEGLQDKMSQMHELCLMDYNLVILDRAFLVHAPGIKRRTKKTAQENAWRDPFVANNSKAYDKITEEMEAK</sequence>
<protein>
    <recommendedName>
        <fullName evidence="3">N-acetyllactosaminide beta-1,3-N-acetylglucosaminyltransferase</fullName>
    </recommendedName>
</protein>
<dbReference type="Pfam" id="PF13896">
    <property type="entry name" value="Glyco_transf_49"/>
    <property type="match status" value="1"/>
</dbReference>
<dbReference type="PANTHER" id="PTHR47412:SF1">
    <property type="entry name" value="FI01434P-RELATED"/>
    <property type="match status" value="1"/>
</dbReference>
<evidence type="ECO:0000313" key="1">
    <source>
        <dbReference type="EMBL" id="CAL4112488.1"/>
    </source>
</evidence>
<reference evidence="1 2" key="1">
    <citation type="submission" date="2024-05" db="EMBL/GenBank/DDBJ databases">
        <authorList>
            <person name="Wallberg A."/>
        </authorList>
    </citation>
    <scope>NUCLEOTIDE SEQUENCE [LARGE SCALE GENOMIC DNA]</scope>
</reference>
<evidence type="ECO:0008006" key="3">
    <source>
        <dbReference type="Google" id="ProtNLM"/>
    </source>
</evidence>
<name>A0AAV2R5I1_MEGNR</name>
<dbReference type="PANTHER" id="PTHR47412">
    <property type="entry name" value="FI01434P-RELATED"/>
    <property type="match status" value="1"/>
</dbReference>
<accession>A0AAV2R5I1</accession>
<dbReference type="EMBL" id="CAXKWB010015029">
    <property type="protein sequence ID" value="CAL4112488.1"/>
    <property type="molecule type" value="Genomic_DNA"/>
</dbReference>
<keyword evidence="2" id="KW-1185">Reference proteome</keyword>
<organism evidence="1 2">
    <name type="scientific">Meganyctiphanes norvegica</name>
    <name type="common">Northern krill</name>
    <name type="synonym">Thysanopoda norvegica</name>
    <dbReference type="NCBI Taxonomy" id="48144"/>
    <lineage>
        <taxon>Eukaryota</taxon>
        <taxon>Metazoa</taxon>
        <taxon>Ecdysozoa</taxon>
        <taxon>Arthropoda</taxon>
        <taxon>Crustacea</taxon>
        <taxon>Multicrustacea</taxon>
        <taxon>Malacostraca</taxon>
        <taxon>Eumalacostraca</taxon>
        <taxon>Eucarida</taxon>
        <taxon>Euphausiacea</taxon>
        <taxon>Euphausiidae</taxon>
        <taxon>Meganyctiphanes</taxon>
    </lineage>
</organism>
<dbReference type="Proteomes" id="UP001497623">
    <property type="component" value="Unassembled WGS sequence"/>
</dbReference>
<gene>
    <name evidence="1" type="ORF">MNOR_LOCUS19908</name>
</gene>
<comment type="caution">
    <text evidence="1">The sequence shown here is derived from an EMBL/GenBank/DDBJ whole genome shotgun (WGS) entry which is preliminary data.</text>
</comment>
<evidence type="ECO:0000313" key="2">
    <source>
        <dbReference type="Proteomes" id="UP001497623"/>
    </source>
</evidence>
<feature type="non-terminal residue" evidence="1">
    <location>
        <position position="1"/>
    </location>
</feature>
<dbReference type="AlphaFoldDB" id="A0AAV2R5I1"/>
<proteinExistence type="predicted"/>